<dbReference type="OrthoDB" id="182039at2"/>
<dbReference type="EMBL" id="SZZH01000001">
    <property type="protein sequence ID" value="TKV61125.1"/>
    <property type="molecule type" value="Genomic_DNA"/>
</dbReference>
<dbReference type="Gene3D" id="3.90.1300.10">
    <property type="entry name" value="Amidase signature (AS) domain"/>
    <property type="match status" value="1"/>
</dbReference>
<dbReference type="NCBIfam" id="NF006043">
    <property type="entry name" value="PRK08186.1"/>
    <property type="match status" value="1"/>
</dbReference>
<dbReference type="SUPFAM" id="SSF75304">
    <property type="entry name" value="Amidase signature (AS) enzymes"/>
    <property type="match status" value="1"/>
</dbReference>
<dbReference type="InterPro" id="IPR036928">
    <property type="entry name" value="AS_sf"/>
</dbReference>
<dbReference type="EC" id="3.5.1.54" evidence="3"/>
<dbReference type="InterPro" id="IPR023631">
    <property type="entry name" value="Amidase_dom"/>
</dbReference>
<keyword evidence="3" id="KW-0378">Hydrolase</keyword>
<evidence type="ECO:0000256" key="1">
    <source>
        <dbReference type="SAM" id="MobiDB-lite"/>
    </source>
</evidence>
<sequence>MTATAGLAPDTASPPVTPTPEGPGPTLGPSIEDLLTAYRSGERTPTDTVLAVLAAIDERGADGTWITVVERDRLLRRARDMEQHTDPTTLPLYGIPFGVKDSLDVAGLPTTLACPEFAYVPDSTAPAVQRLIDAGAICIGKTNLDQFATGLNGTRTPYPVPRSVYGQGLISGGSSSGSALAVALGQVPFAVATDTAGSGRVPPALNGIVGYKPSRGLLSTVGLVPACRSLDCVTLIAGRVADLTVPFDVMAAVDLDDPYTRERRPDTTPSSDVRVGLPDPDELQFFGDNVMRDAHLTARALLRQVCSTVDAPLAPFTAAGELLYAGPWVAERLTEFRDFVTDHADAIVPVVRDILQGGSRYDALDVFAAQHRLGELKAQVAHLWQQMDVLVLPTIGTTFTVDEVLADPIATNTVLGHYTHFGNLLDLCGVAVPAGLTTDGRPVSLMILGPALADDRILALAAAWSAAIRSTR</sequence>
<dbReference type="PANTHER" id="PTHR11895">
    <property type="entry name" value="TRANSAMIDASE"/>
    <property type="match status" value="1"/>
</dbReference>
<evidence type="ECO:0000313" key="4">
    <source>
        <dbReference type="Proteomes" id="UP000306985"/>
    </source>
</evidence>
<keyword evidence="4" id="KW-1185">Reference proteome</keyword>
<evidence type="ECO:0000313" key="3">
    <source>
        <dbReference type="EMBL" id="TKV61125.1"/>
    </source>
</evidence>
<reference evidence="3 4" key="1">
    <citation type="submission" date="2019-05" db="EMBL/GenBank/DDBJ databases">
        <title>Nakamurella sp. N5BH11, whole genome shotgun sequence.</title>
        <authorList>
            <person name="Tuo L."/>
        </authorList>
    </citation>
    <scope>NUCLEOTIDE SEQUENCE [LARGE SCALE GENOMIC DNA]</scope>
    <source>
        <strain evidence="3 4">N5BH11</strain>
    </source>
</reference>
<dbReference type="Proteomes" id="UP000306985">
    <property type="component" value="Unassembled WGS sequence"/>
</dbReference>
<organism evidence="3 4">
    <name type="scientific">Nakamurella flava</name>
    <dbReference type="NCBI Taxonomy" id="2576308"/>
    <lineage>
        <taxon>Bacteria</taxon>
        <taxon>Bacillati</taxon>
        <taxon>Actinomycetota</taxon>
        <taxon>Actinomycetes</taxon>
        <taxon>Nakamurellales</taxon>
        <taxon>Nakamurellaceae</taxon>
        <taxon>Nakamurella</taxon>
    </lineage>
</organism>
<dbReference type="InterPro" id="IPR000120">
    <property type="entry name" value="Amidase"/>
</dbReference>
<dbReference type="GO" id="GO:0004039">
    <property type="term" value="F:allophanate hydrolase activity"/>
    <property type="evidence" value="ECO:0007669"/>
    <property type="project" value="UniProtKB-EC"/>
</dbReference>
<name>A0A4V6CTU6_9ACTN</name>
<dbReference type="Gene3D" id="1.20.58.1700">
    <property type="match status" value="1"/>
</dbReference>
<feature type="domain" description="Amidase" evidence="2">
    <location>
        <begin position="67"/>
        <end position="458"/>
    </location>
</feature>
<dbReference type="PANTHER" id="PTHR11895:SF169">
    <property type="entry name" value="GLUTAMYL-TRNA(GLN) AMIDOTRANSFERASE"/>
    <property type="match status" value="1"/>
</dbReference>
<dbReference type="RefSeq" id="WP_137448429.1">
    <property type="nucleotide sequence ID" value="NZ_SZZH01000001.1"/>
</dbReference>
<accession>A0A4V6CTU6</accession>
<comment type="caution">
    <text evidence="3">The sequence shown here is derived from an EMBL/GenBank/DDBJ whole genome shotgun (WGS) entry which is preliminary data.</text>
</comment>
<gene>
    <name evidence="3" type="ORF">FDO65_05680</name>
</gene>
<dbReference type="Pfam" id="PF01425">
    <property type="entry name" value="Amidase"/>
    <property type="match status" value="1"/>
</dbReference>
<feature type="region of interest" description="Disordered" evidence="1">
    <location>
        <begin position="1"/>
        <end position="29"/>
    </location>
</feature>
<evidence type="ECO:0000259" key="2">
    <source>
        <dbReference type="Pfam" id="PF01425"/>
    </source>
</evidence>
<proteinExistence type="predicted"/>
<dbReference type="AlphaFoldDB" id="A0A4V6CTU6"/>
<protein>
    <submittedName>
        <fullName evidence="3">Allophanate hydrolase</fullName>
        <ecNumber evidence="3">3.5.1.54</ecNumber>
    </submittedName>
</protein>